<name>A0A4V3QZ37_9SPHN</name>
<organism evidence="2 3">
    <name type="scientific">Sphingomonas gei</name>
    <dbReference type="NCBI Taxonomy" id="1395960"/>
    <lineage>
        <taxon>Bacteria</taxon>
        <taxon>Pseudomonadati</taxon>
        <taxon>Pseudomonadota</taxon>
        <taxon>Alphaproteobacteria</taxon>
        <taxon>Sphingomonadales</taxon>
        <taxon>Sphingomonadaceae</taxon>
        <taxon>Sphingomonas</taxon>
    </lineage>
</organism>
<comment type="caution">
    <text evidence="2">The sequence shown here is derived from an EMBL/GenBank/DDBJ whole genome shotgun (WGS) entry which is preliminary data.</text>
</comment>
<keyword evidence="3" id="KW-1185">Reference proteome</keyword>
<gene>
    <name evidence="2" type="ORF">E5A73_13515</name>
</gene>
<dbReference type="AlphaFoldDB" id="A0A4V3QZ37"/>
<evidence type="ECO:0000313" key="3">
    <source>
        <dbReference type="Proteomes" id="UP000306147"/>
    </source>
</evidence>
<dbReference type="PROSITE" id="PS52015">
    <property type="entry name" value="TONB_CTD"/>
    <property type="match status" value="1"/>
</dbReference>
<proteinExistence type="predicted"/>
<dbReference type="SUPFAM" id="SSF74653">
    <property type="entry name" value="TolA/TonB C-terminal domain"/>
    <property type="match status" value="1"/>
</dbReference>
<sequence length="651" mass="69928">MAAVILALLLAGQAAQQTPPAKPTIQQSFDEATKAAVEGRCEEAIRIFESIETAPKIARNAMVRAAIDVRKGGCLIELGRLDEGEAAVRRGLPALAGKGEDFAEEVRQSHLALGRLGAQRFDYVTAVAEYKQALDGATGKGRLRPLLALSQVLAFDQDGQALRYATEARTLALADATVNKRELATVQTQYARVLLNQGRQKEAYAELKDSLRKQGGLDFRVNLDDITTRSDLAIAASLNKDHDAARKYLAYTGAGRFKDTPFDRATSMEPPLCGSATGLKPEDFAIVEFSLAEDGHVRGAMPIYVTGGRDAALAFARAVAGWSWQPEAVKAVPPLFRYATRVEIRCTVAGERPPLTAPLAEAYAEWMESLGKPEPGWTDQPAAKAAPLQRAALAQARAAGDRPGELAALFALGNNSVIGEPERRGLLGEGVALADALKAPPPARIYVAIPQVWAKSDDGREAREMLRALLARPEVAGDPLAAATLRLLIAAPSFRTPAPSDSETLLAAVIAEPELPAQHPLKVAALLQQANRFASKGDVEGAQRLFEQTGLTTEQCAFLGLQPAMRRPGTSSEDYPTDAYQMGFEGWVRTEFDVATDGSTIRPRVLTAYPPFVFDEAGAKISKGFRYTASYRPKGSVACTGRQEAIKFLLP</sequence>
<evidence type="ECO:0000259" key="1">
    <source>
        <dbReference type="PROSITE" id="PS52015"/>
    </source>
</evidence>
<evidence type="ECO:0000313" key="2">
    <source>
        <dbReference type="EMBL" id="TGX52662.1"/>
    </source>
</evidence>
<dbReference type="OrthoDB" id="7490440at2"/>
<protein>
    <recommendedName>
        <fullName evidence="1">TonB C-terminal domain-containing protein</fullName>
    </recommendedName>
</protein>
<dbReference type="EMBL" id="SRXT01000005">
    <property type="protein sequence ID" value="TGX52662.1"/>
    <property type="molecule type" value="Genomic_DNA"/>
</dbReference>
<dbReference type="InterPro" id="IPR037682">
    <property type="entry name" value="TonB_C"/>
</dbReference>
<dbReference type="RefSeq" id="WP_135964372.1">
    <property type="nucleotide sequence ID" value="NZ_SRXT01000005.1"/>
</dbReference>
<dbReference type="GO" id="GO:0055085">
    <property type="term" value="P:transmembrane transport"/>
    <property type="evidence" value="ECO:0007669"/>
    <property type="project" value="InterPro"/>
</dbReference>
<dbReference type="Pfam" id="PF03544">
    <property type="entry name" value="TonB_C"/>
    <property type="match status" value="1"/>
</dbReference>
<reference evidence="2 3" key="1">
    <citation type="submission" date="2019-04" db="EMBL/GenBank/DDBJ databases">
        <title>Sphingomonas psychrotolerans sp. nov., isolated from soil in the Tianshan Mountains, Xinjiang, China.</title>
        <authorList>
            <person name="Luo Y."/>
            <person name="Sheng H."/>
        </authorList>
    </citation>
    <scope>NUCLEOTIDE SEQUENCE [LARGE SCALE GENOMIC DNA]</scope>
    <source>
        <strain evidence="2 3">ZFGT-11</strain>
    </source>
</reference>
<dbReference type="Proteomes" id="UP000306147">
    <property type="component" value="Unassembled WGS sequence"/>
</dbReference>
<dbReference type="Gene3D" id="1.25.40.10">
    <property type="entry name" value="Tetratricopeptide repeat domain"/>
    <property type="match status" value="1"/>
</dbReference>
<dbReference type="InterPro" id="IPR011990">
    <property type="entry name" value="TPR-like_helical_dom_sf"/>
</dbReference>
<feature type="domain" description="TonB C-terminal" evidence="1">
    <location>
        <begin position="560"/>
        <end position="651"/>
    </location>
</feature>
<dbReference type="Gene3D" id="3.30.2420.10">
    <property type="entry name" value="TonB"/>
    <property type="match status" value="1"/>
</dbReference>
<accession>A0A4V3QZ37</accession>